<accession>A0A0Q9WC68</accession>
<keyword evidence="1" id="KW-0472">Membrane</keyword>
<evidence type="ECO:0000256" key="1">
    <source>
        <dbReference type="SAM" id="Phobius"/>
    </source>
</evidence>
<reference evidence="2 3" key="1">
    <citation type="journal article" date="2007" name="Nature">
        <title>Evolution of genes and genomes on the Drosophila phylogeny.</title>
        <authorList>
            <consortium name="Drosophila 12 Genomes Consortium"/>
            <person name="Clark A.G."/>
            <person name="Eisen M.B."/>
            <person name="Smith D.R."/>
            <person name="Bergman C.M."/>
            <person name="Oliver B."/>
            <person name="Markow T.A."/>
            <person name="Kaufman T.C."/>
            <person name="Kellis M."/>
            <person name="Gelbart W."/>
            <person name="Iyer V.N."/>
            <person name="Pollard D.A."/>
            <person name="Sackton T.B."/>
            <person name="Larracuente A.M."/>
            <person name="Singh N.D."/>
            <person name="Abad J.P."/>
            <person name="Abt D.N."/>
            <person name="Adryan B."/>
            <person name="Aguade M."/>
            <person name="Akashi H."/>
            <person name="Anderson W.W."/>
            <person name="Aquadro C.F."/>
            <person name="Ardell D.H."/>
            <person name="Arguello R."/>
            <person name="Artieri C.G."/>
            <person name="Barbash D.A."/>
            <person name="Barker D."/>
            <person name="Barsanti P."/>
            <person name="Batterham P."/>
            <person name="Batzoglou S."/>
            <person name="Begun D."/>
            <person name="Bhutkar A."/>
            <person name="Blanco E."/>
            <person name="Bosak S.A."/>
            <person name="Bradley R.K."/>
            <person name="Brand A.D."/>
            <person name="Brent M.R."/>
            <person name="Brooks A.N."/>
            <person name="Brown R.H."/>
            <person name="Butlin R.K."/>
            <person name="Caggese C."/>
            <person name="Calvi B.R."/>
            <person name="Bernardo de Carvalho A."/>
            <person name="Caspi A."/>
            <person name="Castrezana S."/>
            <person name="Celniker S.E."/>
            <person name="Chang J.L."/>
            <person name="Chapple C."/>
            <person name="Chatterji S."/>
            <person name="Chinwalla A."/>
            <person name="Civetta A."/>
            <person name="Clifton S.W."/>
            <person name="Comeron J.M."/>
            <person name="Costello J.C."/>
            <person name="Coyne J.A."/>
            <person name="Daub J."/>
            <person name="David R.G."/>
            <person name="Delcher A.L."/>
            <person name="Delehaunty K."/>
            <person name="Do C.B."/>
            <person name="Ebling H."/>
            <person name="Edwards K."/>
            <person name="Eickbush T."/>
            <person name="Evans J.D."/>
            <person name="Filipski A."/>
            <person name="Findeiss S."/>
            <person name="Freyhult E."/>
            <person name="Fulton L."/>
            <person name="Fulton R."/>
            <person name="Garcia A.C."/>
            <person name="Gardiner A."/>
            <person name="Garfield D.A."/>
            <person name="Garvin B.E."/>
            <person name="Gibson G."/>
            <person name="Gilbert D."/>
            <person name="Gnerre S."/>
            <person name="Godfrey J."/>
            <person name="Good R."/>
            <person name="Gotea V."/>
            <person name="Gravely B."/>
            <person name="Greenberg A.J."/>
            <person name="Griffiths-Jones S."/>
            <person name="Gross S."/>
            <person name="Guigo R."/>
            <person name="Gustafson E.A."/>
            <person name="Haerty W."/>
            <person name="Hahn M.W."/>
            <person name="Halligan D.L."/>
            <person name="Halpern A.L."/>
            <person name="Halter G.M."/>
            <person name="Han M.V."/>
            <person name="Heger A."/>
            <person name="Hillier L."/>
            <person name="Hinrichs A.S."/>
            <person name="Holmes I."/>
            <person name="Hoskins R.A."/>
            <person name="Hubisz M.J."/>
            <person name="Hultmark D."/>
            <person name="Huntley M.A."/>
            <person name="Jaffe D.B."/>
            <person name="Jagadeeshan S."/>
            <person name="Jeck W.R."/>
            <person name="Johnson J."/>
            <person name="Jones C.D."/>
            <person name="Jordan W.C."/>
            <person name="Karpen G.H."/>
            <person name="Kataoka E."/>
            <person name="Keightley P.D."/>
            <person name="Kheradpour P."/>
            <person name="Kirkness E.F."/>
            <person name="Koerich L.B."/>
            <person name="Kristiansen K."/>
            <person name="Kudrna D."/>
            <person name="Kulathinal R.J."/>
            <person name="Kumar S."/>
            <person name="Kwok R."/>
            <person name="Lander E."/>
            <person name="Langley C.H."/>
            <person name="Lapoint R."/>
            <person name="Lazzaro B.P."/>
            <person name="Lee S.J."/>
            <person name="Levesque L."/>
            <person name="Li R."/>
            <person name="Lin C.F."/>
            <person name="Lin M.F."/>
            <person name="Lindblad-Toh K."/>
            <person name="Llopart A."/>
            <person name="Long M."/>
            <person name="Low L."/>
            <person name="Lozovsky E."/>
            <person name="Lu J."/>
            <person name="Luo M."/>
            <person name="Machado C.A."/>
            <person name="Makalowski W."/>
            <person name="Marzo M."/>
            <person name="Matsuda M."/>
            <person name="Matzkin L."/>
            <person name="McAllister B."/>
            <person name="McBride C.S."/>
            <person name="McKernan B."/>
            <person name="McKernan K."/>
            <person name="Mendez-Lago M."/>
            <person name="Minx P."/>
            <person name="Mollenhauer M.U."/>
            <person name="Montooth K."/>
            <person name="Mount S.M."/>
            <person name="Mu X."/>
            <person name="Myers E."/>
            <person name="Negre B."/>
            <person name="Newfeld S."/>
            <person name="Nielsen R."/>
            <person name="Noor M.A."/>
            <person name="O'Grady P."/>
            <person name="Pachter L."/>
            <person name="Papaceit M."/>
            <person name="Parisi M.J."/>
            <person name="Parisi M."/>
            <person name="Parts L."/>
            <person name="Pedersen J.S."/>
            <person name="Pesole G."/>
            <person name="Phillippy A.M."/>
            <person name="Ponting C.P."/>
            <person name="Pop M."/>
            <person name="Porcelli D."/>
            <person name="Powell J.R."/>
            <person name="Prohaska S."/>
            <person name="Pruitt K."/>
            <person name="Puig M."/>
            <person name="Quesneville H."/>
            <person name="Ram K.R."/>
            <person name="Rand D."/>
            <person name="Rasmussen M.D."/>
            <person name="Reed L.K."/>
            <person name="Reenan R."/>
            <person name="Reily A."/>
            <person name="Remington K.A."/>
            <person name="Rieger T.T."/>
            <person name="Ritchie M.G."/>
            <person name="Robin C."/>
            <person name="Rogers Y.H."/>
            <person name="Rohde C."/>
            <person name="Rozas J."/>
            <person name="Rubenfield M.J."/>
            <person name="Ruiz A."/>
            <person name="Russo S."/>
            <person name="Salzberg S.L."/>
            <person name="Sanchez-Gracia A."/>
            <person name="Saranga D.J."/>
            <person name="Sato H."/>
            <person name="Schaeffer S.W."/>
            <person name="Schatz M.C."/>
            <person name="Schlenke T."/>
            <person name="Schwartz R."/>
            <person name="Segarra C."/>
            <person name="Singh R.S."/>
            <person name="Sirot L."/>
            <person name="Sirota M."/>
            <person name="Sisneros N.B."/>
            <person name="Smith C.D."/>
            <person name="Smith T.F."/>
            <person name="Spieth J."/>
            <person name="Stage D.E."/>
            <person name="Stark A."/>
            <person name="Stephan W."/>
            <person name="Strausberg R.L."/>
            <person name="Strempel S."/>
            <person name="Sturgill D."/>
            <person name="Sutton G."/>
            <person name="Sutton G.G."/>
            <person name="Tao W."/>
            <person name="Teichmann S."/>
            <person name="Tobari Y.N."/>
            <person name="Tomimura Y."/>
            <person name="Tsolas J.M."/>
            <person name="Valente V.L."/>
            <person name="Venter E."/>
            <person name="Venter J.C."/>
            <person name="Vicario S."/>
            <person name="Vieira F.G."/>
            <person name="Vilella A.J."/>
            <person name="Villasante A."/>
            <person name="Walenz B."/>
            <person name="Wang J."/>
            <person name="Wasserman M."/>
            <person name="Watts T."/>
            <person name="Wilson D."/>
            <person name="Wilson R.K."/>
            <person name="Wing R.A."/>
            <person name="Wolfner M.F."/>
            <person name="Wong A."/>
            <person name="Wong G.K."/>
            <person name="Wu C.I."/>
            <person name="Wu G."/>
            <person name="Yamamoto D."/>
            <person name="Yang H.P."/>
            <person name="Yang S.P."/>
            <person name="Yorke J.A."/>
            <person name="Yoshida K."/>
            <person name="Zdobnov E."/>
            <person name="Zhang P."/>
            <person name="Zhang Y."/>
            <person name="Zimin A.V."/>
            <person name="Baldwin J."/>
            <person name="Abdouelleil A."/>
            <person name="Abdulkadir J."/>
            <person name="Abebe A."/>
            <person name="Abera B."/>
            <person name="Abreu J."/>
            <person name="Acer S.C."/>
            <person name="Aftuck L."/>
            <person name="Alexander A."/>
            <person name="An P."/>
            <person name="Anderson E."/>
            <person name="Anderson S."/>
            <person name="Arachi H."/>
            <person name="Azer M."/>
            <person name="Bachantsang P."/>
            <person name="Barry A."/>
            <person name="Bayul T."/>
            <person name="Berlin A."/>
            <person name="Bessette D."/>
            <person name="Bloom T."/>
            <person name="Blye J."/>
            <person name="Boguslavskiy L."/>
            <person name="Bonnet C."/>
            <person name="Boukhgalter B."/>
            <person name="Bourzgui I."/>
            <person name="Brown A."/>
            <person name="Cahill P."/>
            <person name="Channer S."/>
            <person name="Cheshatsang Y."/>
            <person name="Chuda L."/>
            <person name="Citroen M."/>
            <person name="Collymore A."/>
            <person name="Cooke P."/>
            <person name="Costello M."/>
            <person name="D'Aco K."/>
            <person name="Daza R."/>
            <person name="De Haan G."/>
            <person name="DeGray S."/>
            <person name="DeMaso C."/>
            <person name="Dhargay N."/>
            <person name="Dooley K."/>
            <person name="Dooley E."/>
            <person name="Doricent M."/>
            <person name="Dorje P."/>
            <person name="Dorjee K."/>
            <person name="Dupes A."/>
            <person name="Elong R."/>
            <person name="Falk J."/>
            <person name="Farina A."/>
            <person name="Faro S."/>
            <person name="Ferguson D."/>
            <person name="Fisher S."/>
            <person name="Foley C.D."/>
            <person name="Franke A."/>
            <person name="Friedrich D."/>
            <person name="Gadbois L."/>
            <person name="Gearin G."/>
            <person name="Gearin C.R."/>
            <person name="Giannoukos G."/>
            <person name="Goode T."/>
            <person name="Graham J."/>
            <person name="Grandbois E."/>
            <person name="Grewal S."/>
            <person name="Gyaltsen K."/>
            <person name="Hafez N."/>
            <person name="Hagos B."/>
            <person name="Hall J."/>
            <person name="Henson C."/>
            <person name="Hollinger A."/>
            <person name="Honan T."/>
            <person name="Huard M.D."/>
            <person name="Hughes L."/>
            <person name="Hurhula B."/>
            <person name="Husby M.E."/>
            <person name="Kamat A."/>
            <person name="Kanga B."/>
            <person name="Kashin S."/>
            <person name="Khazanovich D."/>
            <person name="Kisner P."/>
            <person name="Lance K."/>
            <person name="Lara M."/>
            <person name="Lee W."/>
            <person name="Lennon N."/>
            <person name="Letendre F."/>
            <person name="LeVine R."/>
            <person name="Lipovsky A."/>
            <person name="Liu X."/>
            <person name="Liu J."/>
            <person name="Liu S."/>
            <person name="Lokyitsang T."/>
            <person name="Lokyitsang Y."/>
            <person name="Lubonja R."/>
            <person name="Lui A."/>
            <person name="MacDonald P."/>
            <person name="Magnisalis V."/>
            <person name="Maru K."/>
            <person name="Matthews C."/>
            <person name="McCusker W."/>
            <person name="McDonough S."/>
            <person name="Mehta T."/>
            <person name="Meldrim J."/>
            <person name="Meneus L."/>
            <person name="Mihai O."/>
            <person name="Mihalev A."/>
            <person name="Mihova T."/>
            <person name="Mittelman R."/>
            <person name="Mlenga V."/>
            <person name="Montmayeur A."/>
            <person name="Mulrain L."/>
            <person name="Navidi A."/>
            <person name="Naylor J."/>
            <person name="Negash T."/>
            <person name="Nguyen T."/>
            <person name="Nguyen N."/>
            <person name="Nicol R."/>
            <person name="Norbu C."/>
            <person name="Norbu N."/>
            <person name="Novod N."/>
            <person name="O'Neill B."/>
            <person name="Osman S."/>
            <person name="Markiewicz E."/>
            <person name="Oyono O.L."/>
            <person name="Patti C."/>
            <person name="Phunkhang P."/>
            <person name="Pierre F."/>
            <person name="Priest M."/>
            <person name="Raghuraman S."/>
            <person name="Rege F."/>
            <person name="Reyes R."/>
            <person name="Rise C."/>
            <person name="Rogov P."/>
            <person name="Ross K."/>
            <person name="Ryan E."/>
            <person name="Settipalli S."/>
            <person name="Shea T."/>
            <person name="Sherpa N."/>
            <person name="Shi L."/>
            <person name="Shih D."/>
            <person name="Sparrow T."/>
            <person name="Spaulding J."/>
            <person name="Stalker J."/>
            <person name="Stange-Thomann N."/>
            <person name="Stavropoulos S."/>
            <person name="Stone C."/>
            <person name="Strader C."/>
            <person name="Tesfaye S."/>
            <person name="Thomson T."/>
            <person name="Thoulutsang Y."/>
            <person name="Thoulutsang D."/>
            <person name="Topham K."/>
            <person name="Topping I."/>
            <person name="Tsamla T."/>
            <person name="Vassiliev H."/>
            <person name="Vo A."/>
            <person name="Wangchuk T."/>
            <person name="Wangdi T."/>
            <person name="Weiand M."/>
            <person name="Wilkinson J."/>
            <person name="Wilson A."/>
            <person name="Yadav S."/>
            <person name="Young G."/>
            <person name="Yu Q."/>
            <person name="Zembek L."/>
            <person name="Zhong D."/>
            <person name="Zimmer A."/>
            <person name="Zwirko Z."/>
            <person name="Jaffe D.B."/>
            <person name="Alvarez P."/>
            <person name="Brockman W."/>
            <person name="Butler J."/>
            <person name="Chin C."/>
            <person name="Gnerre S."/>
            <person name="Grabherr M."/>
            <person name="Kleber M."/>
            <person name="Mauceli E."/>
            <person name="MacCallum I."/>
        </authorList>
    </citation>
    <scope>NUCLEOTIDE SEQUENCE [LARGE SCALE GENOMIC DNA]</scope>
    <source>
        <strain evidence="3">Tucson 15010-1051.87</strain>
    </source>
</reference>
<organism evidence="2 3">
    <name type="scientific">Drosophila virilis</name>
    <name type="common">Fruit fly</name>
    <dbReference type="NCBI Taxonomy" id="7244"/>
    <lineage>
        <taxon>Eukaryota</taxon>
        <taxon>Metazoa</taxon>
        <taxon>Ecdysozoa</taxon>
        <taxon>Arthropoda</taxon>
        <taxon>Hexapoda</taxon>
        <taxon>Insecta</taxon>
        <taxon>Pterygota</taxon>
        <taxon>Neoptera</taxon>
        <taxon>Endopterygota</taxon>
        <taxon>Diptera</taxon>
        <taxon>Brachycera</taxon>
        <taxon>Muscomorpha</taxon>
        <taxon>Ephydroidea</taxon>
        <taxon>Drosophilidae</taxon>
        <taxon>Drosophila</taxon>
    </lineage>
</organism>
<evidence type="ECO:0000313" key="2">
    <source>
        <dbReference type="EMBL" id="KRF78964.1"/>
    </source>
</evidence>
<keyword evidence="1" id="KW-1133">Transmembrane helix</keyword>
<dbReference type="AlphaFoldDB" id="A0A0Q9WC68"/>
<protein>
    <submittedName>
        <fullName evidence="2">Uncharacterized protein</fullName>
    </submittedName>
</protein>
<evidence type="ECO:0000313" key="3">
    <source>
        <dbReference type="Proteomes" id="UP000008792"/>
    </source>
</evidence>
<proteinExistence type="predicted"/>
<keyword evidence="1" id="KW-0812">Transmembrane</keyword>
<dbReference type="EMBL" id="CH940652">
    <property type="protein sequence ID" value="KRF78964.1"/>
    <property type="molecule type" value="Genomic_DNA"/>
</dbReference>
<gene>
    <name evidence="2" type="primary">Dvir\GJ26794</name>
    <name evidence="2" type="ORF">Dvir_GJ26794</name>
</gene>
<dbReference type="InParanoid" id="A0A0Q9WC68"/>
<sequence length="78" mass="8872">MSMVAPSPVTTTTMLVIYLLLIGECFTCRAIHKSDLESCFRNGGKCREYYVCPKNRQSLVKTICIHKHKVCCMKNAQQ</sequence>
<keyword evidence="3" id="KW-1185">Reference proteome</keyword>
<dbReference type="Proteomes" id="UP000008792">
    <property type="component" value="Unassembled WGS sequence"/>
</dbReference>
<name>A0A0Q9WC68_DROVI</name>
<feature type="transmembrane region" description="Helical" evidence="1">
    <location>
        <begin position="12"/>
        <end position="31"/>
    </location>
</feature>